<evidence type="ECO:0000256" key="10">
    <source>
        <dbReference type="RuleBase" id="RU365011"/>
    </source>
</evidence>
<dbReference type="GO" id="GO:0006505">
    <property type="term" value="P:GPI anchor metabolic process"/>
    <property type="evidence" value="ECO:0007669"/>
    <property type="project" value="TreeGrafter"/>
</dbReference>
<dbReference type="GO" id="GO:0015031">
    <property type="term" value="P:protein transport"/>
    <property type="evidence" value="ECO:0007669"/>
    <property type="project" value="UniProtKB-KW"/>
</dbReference>
<keyword evidence="3 10" id="KW-0813">Transport</keyword>
<proteinExistence type="inferred from homology"/>
<dbReference type="Pfam" id="PF07819">
    <property type="entry name" value="PGAP1"/>
    <property type="match status" value="1"/>
</dbReference>
<organism evidence="12 13">
    <name type="scientific">Rhizopus oryzae</name>
    <name type="common">Mucormycosis agent</name>
    <name type="synonym">Rhizopus arrhizus var. delemar</name>
    <dbReference type="NCBI Taxonomy" id="64495"/>
    <lineage>
        <taxon>Eukaryota</taxon>
        <taxon>Fungi</taxon>
        <taxon>Fungi incertae sedis</taxon>
        <taxon>Mucoromycota</taxon>
        <taxon>Mucoromycotina</taxon>
        <taxon>Mucoromycetes</taxon>
        <taxon>Mucorales</taxon>
        <taxon>Mucorineae</taxon>
        <taxon>Rhizopodaceae</taxon>
        <taxon>Rhizopus</taxon>
    </lineage>
</organism>
<evidence type="ECO:0000313" key="12">
    <source>
        <dbReference type="EMBL" id="KAG1312272.1"/>
    </source>
</evidence>
<dbReference type="AlphaFoldDB" id="A0A9P6XEV5"/>
<evidence type="ECO:0000256" key="3">
    <source>
        <dbReference type="ARBA" id="ARBA00022448"/>
    </source>
</evidence>
<dbReference type="SUPFAM" id="SSF53474">
    <property type="entry name" value="alpha/beta-Hydrolases"/>
    <property type="match status" value="1"/>
</dbReference>
<comment type="caution">
    <text evidence="12">The sequence shown here is derived from an EMBL/GenBank/DDBJ whole genome shotgun (WGS) entry which is preliminary data.</text>
</comment>
<dbReference type="PANTHER" id="PTHR15495:SF7">
    <property type="entry name" value="GPI INOSITOL-DEACYLASE"/>
    <property type="match status" value="1"/>
</dbReference>
<keyword evidence="8 10" id="KW-1133">Transmembrane helix</keyword>
<evidence type="ECO:0000256" key="7">
    <source>
        <dbReference type="ARBA" id="ARBA00022927"/>
    </source>
</evidence>
<name>A0A9P6XEV5_RHIOR</name>
<dbReference type="GO" id="GO:0050185">
    <property type="term" value="F:phosphatidylinositol deacylase activity"/>
    <property type="evidence" value="ECO:0007669"/>
    <property type="project" value="TreeGrafter"/>
</dbReference>
<keyword evidence="6 10" id="KW-0256">Endoplasmic reticulum</keyword>
<evidence type="ECO:0000256" key="9">
    <source>
        <dbReference type="ARBA" id="ARBA00023136"/>
    </source>
</evidence>
<dbReference type="EC" id="3.1.-.-" evidence="10"/>
<dbReference type="PANTHER" id="PTHR15495">
    <property type="entry name" value="NEGATIVE REGULATOR OF VESICLE FORMATION-RELATED"/>
    <property type="match status" value="1"/>
</dbReference>
<comment type="caution">
    <text evidence="10">Lacks conserved residue(s) required for the propagation of feature annotation.</text>
</comment>
<evidence type="ECO:0000259" key="11">
    <source>
        <dbReference type="Pfam" id="PF07819"/>
    </source>
</evidence>
<dbReference type="Proteomes" id="UP000716291">
    <property type="component" value="Unassembled WGS sequence"/>
</dbReference>
<comment type="subcellular location">
    <subcellularLocation>
        <location evidence="1">Endoplasmic reticulum membrane</location>
        <topology evidence="1">Multi-pass membrane protein</topology>
    </subcellularLocation>
</comment>
<dbReference type="GO" id="GO:0006888">
    <property type="term" value="P:endoplasmic reticulum to Golgi vesicle-mediated transport"/>
    <property type="evidence" value="ECO:0007669"/>
    <property type="project" value="TreeGrafter"/>
</dbReference>
<feature type="transmembrane region" description="Helical" evidence="10">
    <location>
        <begin position="530"/>
        <end position="550"/>
    </location>
</feature>
<dbReference type="Gene3D" id="3.40.50.1820">
    <property type="entry name" value="alpha/beta hydrolase"/>
    <property type="match status" value="1"/>
</dbReference>
<reference evidence="12" key="1">
    <citation type="journal article" date="2020" name="Microb. Genom.">
        <title>Genetic diversity of clinical and environmental Mucorales isolates obtained from an investigation of mucormycosis cases among solid organ transplant recipients.</title>
        <authorList>
            <person name="Nguyen M.H."/>
            <person name="Kaul D."/>
            <person name="Muto C."/>
            <person name="Cheng S.J."/>
            <person name="Richter R.A."/>
            <person name="Bruno V.M."/>
            <person name="Liu G."/>
            <person name="Beyhan S."/>
            <person name="Sundermann A.J."/>
            <person name="Mounaud S."/>
            <person name="Pasculle A.W."/>
            <person name="Nierman W.C."/>
            <person name="Driscoll E."/>
            <person name="Cumbie R."/>
            <person name="Clancy C.J."/>
            <person name="Dupont C.L."/>
        </authorList>
    </citation>
    <scope>NUCLEOTIDE SEQUENCE</scope>
    <source>
        <strain evidence="12">GL11</strain>
    </source>
</reference>
<dbReference type="EMBL" id="JAANQT010000298">
    <property type="protein sequence ID" value="KAG1312272.1"/>
    <property type="molecule type" value="Genomic_DNA"/>
</dbReference>
<keyword evidence="4 10" id="KW-0812">Transmembrane</keyword>
<comment type="similarity">
    <text evidence="2 10">Belongs to the GPI inositol-deacylase family.</text>
</comment>
<dbReference type="InterPro" id="IPR029058">
    <property type="entry name" value="AB_hydrolase_fold"/>
</dbReference>
<evidence type="ECO:0000256" key="4">
    <source>
        <dbReference type="ARBA" id="ARBA00022692"/>
    </source>
</evidence>
<keyword evidence="7 10" id="KW-0653">Protein transport</keyword>
<keyword evidence="9 10" id="KW-0472">Membrane</keyword>
<comment type="function">
    <text evidence="10">Involved in inositol deacylation of GPI-anchored proteins which plays important roles in the quality control and ER-associated degradation of GPI-anchored proteins.</text>
</comment>
<evidence type="ECO:0000256" key="8">
    <source>
        <dbReference type="ARBA" id="ARBA00022989"/>
    </source>
</evidence>
<dbReference type="InterPro" id="IPR012908">
    <property type="entry name" value="PGAP1-ab_dom-like"/>
</dbReference>
<keyword evidence="5 10" id="KW-0378">Hydrolase</keyword>
<gene>
    <name evidence="12" type="ORF">G6F64_003149</name>
</gene>
<evidence type="ECO:0000256" key="1">
    <source>
        <dbReference type="ARBA" id="ARBA00004477"/>
    </source>
</evidence>
<sequence length="560" mass="63844">MLDSSLLNKLYTHPLQRKDVHSCEMTYIYPNYYRVQPQPNSRLSKKYTLYLYREGYVDSEQLVGVPALFIPGQAGSYKQVRSIASETSKESYLKKASKSMQDIDWFTLDLNEELTAFAGQHILDQATYCNAAIETILDLYKGKVNSVIIVGHSMGGIVSRTILMQPNYIPNSINTIFTLATPHLNPPILLDPVLDQVYHDLSRYWQPSQFEIGALQEVTLVSIAGGSLDTIVHSDSIGLQHIVPDSHGFATYSTAIPFVWTGSDHMAILWCNQLVKRLAATLVEASGSFKNVSERMGIFRRYLLEEQLDSFKKQEYIPKEYDDQWQLVTCEKSGLDQWMCKTIRPTITLLPSASAESLIGSIPYRSINARLDQPVSYIGLMEKGEVVIPNHPFVIIHNDSTTVHKSTIWDIVRHKGEMLTVKGYYSKHIFPQLYHPLFAYDLHVVQSTPKAHTIFEPMMKQTIHGKEAKFYRNLKENVSDKIMFHQTSGDEGLAFSFYTDNQALELLIRVDWYATLGRCMLRYGSILTNYLYVCASLILFTQSYTYVATLKSKKNKKGKR</sequence>
<evidence type="ECO:0000313" key="13">
    <source>
        <dbReference type="Proteomes" id="UP000716291"/>
    </source>
</evidence>
<protein>
    <recommendedName>
        <fullName evidence="10">GPI inositol-deacylase</fullName>
        <ecNumber evidence="10">3.1.-.-</ecNumber>
    </recommendedName>
</protein>
<keyword evidence="13" id="KW-1185">Reference proteome</keyword>
<dbReference type="InterPro" id="IPR039529">
    <property type="entry name" value="PGAP1/BST1"/>
</dbReference>
<accession>A0A9P6XEV5</accession>
<evidence type="ECO:0000256" key="2">
    <source>
        <dbReference type="ARBA" id="ARBA00006931"/>
    </source>
</evidence>
<evidence type="ECO:0000256" key="5">
    <source>
        <dbReference type="ARBA" id="ARBA00022801"/>
    </source>
</evidence>
<dbReference type="GO" id="GO:0005789">
    <property type="term" value="C:endoplasmic reticulum membrane"/>
    <property type="evidence" value="ECO:0007669"/>
    <property type="project" value="UniProtKB-SubCell"/>
</dbReference>
<evidence type="ECO:0000256" key="6">
    <source>
        <dbReference type="ARBA" id="ARBA00022824"/>
    </source>
</evidence>
<feature type="domain" description="GPI inositol-deacylase PGAP1-like alpha/beta" evidence="11">
    <location>
        <begin position="62"/>
        <end position="284"/>
    </location>
</feature>